<reference evidence="1 2" key="1">
    <citation type="submission" date="2021-02" db="EMBL/GenBank/DDBJ databases">
        <title>Nitrogen-fixing ability and nitrogen fixation related genes of thermophilic fermentative bacteria in the genus Caldicellulosiruptor.</title>
        <authorList>
            <person name="Chen Y."/>
            <person name="Nishihara A."/>
            <person name="Haruta S."/>
        </authorList>
    </citation>
    <scope>NUCLEOTIDE SEQUENCE [LARGE SCALE GENOMIC DNA]</scope>
    <source>
        <strain evidence="1 2">YA01</strain>
    </source>
</reference>
<dbReference type="EMBL" id="AP024480">
    <property type="protein sequence ID" value="BCS80967.1"/>
    <property type="molecule type" value="Genomic_DNA"/>
</dbReference>
<evidence type="ECO:0008006" key="3">
    <source>
        <dbReference type="Google" id="ProtNLM"/>
    </source>
</evidence>
<gene>
    <name evidence="1" type="ORF">CaldiYA01_09270</name>
</gene>
<dbReference type="RefSeq" id="WP_207181946.1">
    <property type="nucleotide sequence ID" value="NZ_AP024480.1"/>
</dbReference>
<dbReference type="InterPro" id="IPR024220">
    <property type="entry name" value="DUF3780"/>
</dbReference>
<proteinExistence type="predicted"/>
<organism evidence="1 2">
    <name type="scientific">Caldicellulosiruptor diazotrophicus</name>
    <dbReference type="NCBI Taxonomy" id="2806205"/>
    <lineage>
        <taxon>Bacteria</taxon>
        <taxon>Bacillati</taxon>
        <taxon>Bacillota</taxon>
        <taxon>Bacillota incertae sedis</taxon>
        <taxon>Caldicellulosiruptorales</taxon>
        <taxon>Caldicellulosiruptoraceae</taxon>
        <taxon>Caldicellulosiruptor</taxon>
    </lineage>
</organism>
<evidence type="ECO:0000313" key="2">
    <source>
        <dbReference type="Proteomes" id="UP000663623"/>
    </source>
</evidence>
<dbReference type="Pfam" id="PF12635">
    <property type="entry name" value="DUF3780"/>
    <property type="match status" value="1"/>
</dbReference>
<sequence>MNKSKKKGKLESIGFGFNPEETQHHFLVVIPHGKNEKVLVYERFIWQEGKEVQQIDESNSLDSQLKVSIPKWLWQRVAPYLAQEFNYRLEKEGYKKAKWKEGQNPVHRLFGKELVVLLWAVEDCTDDSQVPVAIVNWQGLRPEERWWLYGVTNAATGRVNDRKGWRKALKYALLENPVSQKQIKQLDFESMKNQKTVYED</sequence>
<accession>A0ABM7NLG3</accession>
<protein>
    <recommendedName>
        <fullName evidence="3">DUF3780 domain-containing protein</fullName>
    </recommendedName>
</protein>
<evidence type="ECO:0000313" key="1">
    <source>
        <dbReference type="EMBL" id="BCS80967.1"/>
    </source>
</evidence>
<dbReference type="Proteomes" id="UP000663623">
    <property type="component" value="Chromosome"/>
</dbReference>
<keyword evidence="2" id="KW-1185">Reference proteome</keyword>
<name>A0ABM7NLG3_9FIRM</name>